<name>A0A8T2N952_9TELE</name>
<evidence type="ECO:0000313" key="3">
    <source>
        <dbReference type="Proteomes" id="UP000824540"/>
    </source>
</evidence>
<organism evidence="2 3">
    <name type="scientific">Albula glossodonta</name>
    <name type="common">roundjaw bonefish</name>
    <dbReference type="NCBI Taxonomy" id="121402"/>
    <lineage>
        <taxon>Eukaryota</taxon>
        <taxon>Metazoa</taxon>
        <taxon>Chordata</taxon>
        <taxon>Craniata</taxon>
        <taxon>Vertebrata</taxon>
        <taxon>Euteleostomi</taxon>
        <taxon>Actinopterygii</taxon>
        <taxon>Neopterygii</taxon>
        <taxon>Teleostei</taxon>
        <taxon>Albuliformes</taxon>
        <taxon>Albulidae</taxon>
        <taxon>Albula</taxon>
    </lineage>
</organism>
<feature type="region of interest" description="Disordered" evidence="1">
    <location>
        <begin position="1"/>
        <end position="27"/>
    </location>
</feature>
<keyword evidence="3" id="KW-1185">Reference proteome</keyword>
<dbReference type="Proteomes" id="UP000824540">
    <property type="component" value="Unassembled WGS sequence"/>
</dbReference>
<feature type="compositionally biased region" description="Polar residues" evidence="1">
    <location>
        <begin position="1"/>
        <end position="11"/>
    </location>
</feature>
<comment type="caution">
    <text evidence="2">The sequence shown here is derived from an EMBL/GenBank/DDBJ whole genome shotgun (WGS) entry which is preliminary data.</text>
</comment>
<dbReference type="AlphaFoldDB" id="A0A8T2N952"/>
<gene>
    <name evidence="2" type="ORF">JZ751_002821</name>
</gene>
<sequence length="110" mass="12353">MPPPSKKNTSVYLPATAPGPTHLLSRRQPRRQRAACWIQFRWYEPLKNTGQIHTWLLRPGKSLLSLPSAQSAMEQALTHSSPLLAQHSIPPICAEHQHSALPLMCFKEAL</sequence>
<accession>A0A8T2N952</accession>
<evidence type="ECO:0000256" key="1">
    <source>
        <dbReference type="SAM" id="MobiDB-lite"/>
    </source>
</evidence>
<evidence type="ECO:0000313" key="2">
    <source>
        <dbReference type="EMBL" id="KAG9336474.1"/>
    </source>
</evidence>
<protein>
    <submittedName>
        <fullName evidence="2">Uncharacterized protein</fullName>
    </submittedName>
</protein>
<reference evidence="2" key="1">
    <citation type="thesis" date="2021" institute="BYU ScholarsArchive" country="Provo, UT, USA">
        <title>Applications of and Algorithms for Genome Assembly and Genomic Analyses with an Emphasis on Marine Teleosts.</title>
        <authorList>
            <person name="Pickett B.D."/>
        </authorList>
    </citation>
    <scope>NUCLEOTIDE SEQUENCE</scope>
    <source>
        <strain evidence="2">HI-2016</strain>
    </source>
</reference>
<dbReference type="EMBL" id="JAFBMS010000102">
    <property type="protein sequence ID" value="KAG9336474.1"/>
    <property type="molecule type" value="Genomic_DNA"/>
</dbReference>
<proteinExistence type="predicted"/>